<dbReference type="InterPro" id="IPR002347">
    <property type="entry name" value="SDR_fam"/>
</dbReference>
<dbReference type="Gene3D" id="3.40.50.720">
    <property type="entry name" value="NAD(P)-binding Rossmann-like Domain"/>
    <property type="match status" value="1"/>
</dbReference>
<dbReference type="PRINTS" id="PR00081">
    <property type="entry name" value="GDHRDH"/>
</dbReference>
<protein>
    <submittedName>
        <fullName evidence="3">Glucose 1-dehydrogenase</fullName>
        <ecNumber evidence="3">1.1.1.47</ecNumber>
    </submittedName>
</protein>
<dbReference type="KEGG" id="hbs:IPV69_11515"/>
<dbReference type="PANTHER" id="PTHR43477">
    <property type="entry name" value="DIHYDROANTICAPSIN 7-DEHYDROGENASE"/>
    <property type="match status" value="1"/>
</dbReference>
<dbReference type="GO" id="GO:0047936">
    <property type="term" value="F:glucose 1-dehydrogenase [NAD(P)+] activity"/>
    <property type="evidence" value="ECO:0007669"/>
    <property type="project" value="UniProtKB-EC"/>
</dbReference>
<organism evidence="3 4">
    <name type="scientific">Humisphaera borealis</name>
    <dbReference type="NCBI Taxonomy" id="2807512"/>
    <lineage>
        <taxon>Bacteria</taxon>
        <taxon>Pseudomonadati</taxon>
        <taxon>Planctomycetota</taxon>
        <taxon>Phycisphaerae</taxon>
        <taxon>Tepidisphaerales</taxon>
        <taxon>Tepidisphaeraceae</taxon>
        <taxon>Humisphaera</taxon>
    </lineage>
</organism>
<sequence length="260" mass="27178">MATSSLFRLDNKIAAVTGAGSGIGRAIALSFAEAGAAVYVLERSVDAGQAVIEEIRAAGGSATFLATDVSQSAQCQQAVGRIVAEHGRLDVLVNNAGIGHVGTILNTTEQDLDRLLAVNVKGVMFMTQAALSPMIARKAGVIVNLASIGGVVAVRDRFAYCTTKFAVVGMTKCVALDHAADGIRCNCICPGRVETPFVQARLKEYADPKQAYEQMVSTQLLKRMARPEEVAAAAIYLASDASAFVTATELILDAGWTAGK</sequence>
<proteinExistence type="inferred from homology"/>
<evidence type="ECO:0000256" key="1">
    <source>
        <dbReference type="ARBA" id="ARBA00006484"/>
    </source>
</evidence>
<dbReference type="InterPro" id="IPR051122">
    <property type="entry name" value="SDR_DHRS6-like"/>
</dbReference>
<dbReference type="PRINTS" id="PR00080">
    <property type="entry name" value="SDRFAMILY"/>
</dbReference>
<dbReference type="CDD" id="cd05233">
    <property type="entry name" value="SDR_c"/>
    <property type="match status" value="1"/>
</dbReference>
<dbReference type="RefSeq" id="WP_206295257.1">
    <property type="nucleotide sequence ID" value="NZ_CP063458.1"/>
</dbReference>
<dbReference type="Proteomes" id="UP000593765">
    <property type="component" value="Chromosome"/>
</dbReference>
<dbReference type="PROSITE" id="PS00061">
    <property type="entry name" value="ADH_SHORT"/>
    <property type="match status" value="1"/>
</dbReference>
<dbReference type="FunFam" id="3.40.50.720:FF:000084">
    <property type="entry name" value="Short-chain dehydrogenase reductase"/>
    <property type="match status" value="1"/>
</dbReference>
<keyword evidence="4" id="KW-1185">Reference proteome</keyword>
<name>A0A7M2X2D5_9BACT</name>
<dbReference type="EMBL" id="CP063458">
    <property type="protein sequence ID" value="QOV91936.1"/>
    <property type="molecule type" value="Genomic_DNA"/>
</dbReference>
<comment type="similarity">
    <text evidence="1">Belongs to the short-chain dehydrogenases/reductases (SDR) family.</text>
</comment>
<dbReference type="InterPro" id="IPR020904">
    <property type="entry name" value="Sc_DH/Rdtase_CS"/>
</dbReference>
<dbReference type="PANTHER" id="PTHR43477:SF1">
    <property type="entry name" value="DIHYDROANTICAPSIN 7-DEHYDROGENASE"/>
    <property type="match status" value="1"/>
</dbReference>
<evidence type="ECO:0000313" key="4">
    <source>
        <dbReference type="Proteomes" id="UP000593765"/>
    </source>
</evidence>
<gene>
    <name evidence="3" type="ORF">IPV69_11515</name>
</gene>
<evidence type="ECO:0000256" key="2">
    <source>
        <dbReference type="ARBA" id="ARBA00023002"/>
    </source>
</evidence>
<dbReference type="SUPFAM" id="SSF51735">
    <property type="entry name" value="NAD(P)-binding Rossmann-fold domains"/>
    <property type="match status" value="1"/>
</dbReference>
<evidence type="ECO:0000313" key="3">
    <source>
        <dbReference type="EMBL" id="QOV91936.1"/>
    </source>
</evidence>
<reference evidence="3 4" key="1">
    <citation type="submission" date="2020-10" db="EMBL/GenBank/DDBJ databases">
        <title>Wide distribution of Phycisphaera-like planctomycetes from WD2101 soil group in peatlands and genome analysis of the first cultivated representative.</title>
        <authorList>
            <person name="Dedysh S.N."/>
            <person name="Beletsky A.V."/>
            <person name="Ivanova A."/>
            <person name="Kulichevskaya I.S."/>
            <person name="Suzina N.E."/>
            <person name="Philippov D.A."/>
            <person name="Rakitin A.L."/>
            <person name="Mardanov A.V."/>
            <person name="Ravin N.V."/>
        </authorList>
    </citation>
    <scope>NUCLEOTIDE SEQUENCE [LARGE SCALE GENOMIC DNA]</scope>
    <source>
        <strain evidence="3 4">M1803</strain>
    </source>
</reference>
<dbReference type="Pfam" id="PF13561">
    <property type="entry name" value="adh_short_C2"/>
    <property type="match status" value="1"/>
</dbReference>
<keyword evidence="2 3" id="KW-0560">Oxidoreductase</keyword>
<dbReference type="NCBIfam" id="NF005559">
    <property type="entry name" value="PRK07231.1"/>
    <property type="match status" value="1"/>
</dbReference>
<dbReference type="AlphaFoldDB" id="A0A7M2X2D5"/>
<dbReference type="InterPro" id="IPR036291">
    <property type="entry name" value="NAD(P)-bd_dom_sf"/>
</dbReference>
<accession>A0A7M2X2D5</accession>
<dbReference type="EC" id="1.1.1.47" evidence="3"/>